<organism evidence="2 3">
    <name type="scientific">Emiliania huxleyi (strain CCMP1516)</name>
    <dbReference type="NCBI Taxonomy" id="280463"/>
    <lineage>
        <taxon>Eukaryota</taxon>
        <taxon>Haptista</taxon>
        <taxon>Haptophyta</taxon>
        <taxon>Prymnesiophyceae</taxon>
        <taxon>Isochrysidales</taxon>
        <taxon>Noelaerhabdaceae</taxon>
        <taxon>Emiliania</taxon>
    </lineage>
</organism>
<dbReference type="Gene3D" id="1.10.220.150">
    <property type="entry name" value="Arf GTPase activating protein"/>
    <property type="match status" value="1"/>
</dbReference>
<dbReference type="GO" id="GO:0005096">
    <property type="term" value="F:GTPase activator activity"/>
    <property type="evidence" value="ECO:0007669"/>
    <property type="project" value="InterPro"/>
</dbReference>
<dbReference type="InterPro" id="IPR037278">
    <property type="entry name" value="ARFGAP/RecO"/>
</dbReference>
<dbReference type="PaxDb" id="2903-EOD39924"/>
<protein>
    <recommendedName>
        <fullName evidence="1">Arf-GAP domain-containing protein</fullName>
    </recommendedName>
</protein>
<dbReference type="GeneID" id="17285234"/>
<evidence type="ECO:0000259" key="1">
    <source>
        <dbReference type="Pfam" id="PF01412"/>
    </source>
</evidence>
<dbReference type="Proteomes" id="UP000013827">
    <property type="component" value="Unassembled WGS sequence"/>
</dbReference>
<dbReference type="SUPFAM" id="SSF57863">
    <property type="entry name" value="ArfGap/RecO-like zinc finger"/>
    <property type="match status" value="1"/>
</dbReference>
<dbReference type="EnsemblProtists" id="EOD39924">
    <property type="protein sequence ID" value="EOD39924"/>
    <property type="gene ID" value="EMIHUDRAFT_223106"/>
</dbReference>
<dbReference type="KEGG" id="ehx:EMIHUDRAFT_223106"/>
<dbReference type="RefSeq" id="XP_005792353.1">
    <property type="nucleotide sequence ID" value="XM_005792296.1"/>
</dbReference>
<accession>A0A0D3KVY9</accession>
<reference evidence="2" key="2">
    <citation type="submission" date="2024-10" db="UniProtKB">
        <authorList>
            <consortium name="EnsemblProtists"/>
        </authorList>
    </citation>
    <scope>IDENTIFICATION</scope>
</reference>
<name>A0A0D3KVY9_EMIH1</name>
<proteinExistence type="predicted"/>
<dbReference type="HOGENOM" id="CLU_2854365_0_0_1"/>
<reference evidence="3" key="1">
    <citation type="journal article" date="2013" name="Nature">
        <title>Pan genome of the phytoplankton Emiliania underpins its global distribution.</title>
        <authorList>
            <person name="Read B.A."/>
            <person name="Kegel J."/>
            <person name="Klute M.J."/>
            <person name="Kuo A."/>
            <person name="Lefebvre S.C."/>
            <person name="Maumus F."/>
            <person name="Mayer C."/>
            <person name="Miller J."/>
            <person name="Monier A."/>
            <person name="Salamov A."/>
            <person name="Young J."/>
            <person name="Aguilar M."/>
            <person name="Claverie J.M."/>
            <person name="Frickenhaus S."/>
            <person name="Gonzalez K."/>
            <person name="Herman E.K."/>
            <person name="Lin Y.C."/>
            <person name="Napier J."/>
            <person name="Ogata H."/>
            <person name="Sarno A.F."/>
            <person name="Shmutz J."/>
            <person name="Schroeder D."/>
            <person name="de Vargas C."/>
            <person name="Verret F."/>
            <person name="von Dassow P."/>
            <person name="Valentin K."/>
            <person name="Van de Peer Y."/>
            <person name="Wheeler G."/>
            <person name="Dacks J.B."/>
            <person name="Delwiche C.F."/>
            <person name="Dyhrman S.T."/>
            <person name="Glockner G."/>
            <person name="John U."/>
            <person name="Richards T."/>
            <person name="Worden A.Z."/>
            <person name="Zhang X."/>
            <person name="Grigoriev I.V."/>
            <person name="Allen A.E."/>
            <person name="Bidle K."/>
            <person name="Borodovsky M."/>
            <person name="Bowler C."/>
            <person name="Brownlee C."/>
            <person name="Cock J.M."/>
            <person name="Elias M."/>
            <person name="Gladyshev V.N."/>
            <person name="Groth M."/>
            <person name="Guda C."/>
            <person name="Hadaegh A."/>
            <person name="Iglesias-Rodriguez M.D."/>
            <person name="Jenkins J."/>
            <person name="Jones B.M."/>
            <person name="Lawson T."/>
            <person name="Leese F."/>
            <person name="Lindquist E."/>
            <person name="Lobanov A."/>
            <person name="Lomsadze A."/>
            <person name="Malik S.B."/>
            <person name="Marsh M.E."/>
            <person name="Mackinder L."/>
            <person name="Mock T."/>
            <person name="Mueller-Roeber B."/>
            <person name="Pagarete A."/>
            <person name="Parker M."/>
            <person name="Probert I."/>
            <person name="Quesneville H."/>
            <person name="Raines C."/>
            <person name="Rensing S.A."/>
            <person name="Riano-Pachon D.M."/>
            <person name="Richier S."/>
            <person name="Rokitta S."/>
            <person name="Shiraiwa Y."/>
            <person name="Soanes D.M."/>
            <person name="van der Giezen M."/>
            <person name="Wahlund T.M."/>
            <person name="Williams B."/>
            <person name="Wilson W."/>
            <person name="Wolfe G."/>
            <person name="Wurch L.L."/>
        </authorList>
    </citation>
    <scope>NUCLEOTIDE SEQUENCE</scope>
</reference>
<evidence type="ECO:0000313" key="2">
    <source>
        <dbReference type="EnsemblProtists" id="EOD39924"/>
    </source>
</evidence>
<dbReference type="Pfam" id="PF01412">
    <property type="entry name" value="ArfGap"/>
    <property type="match status" value="1"/>
</dbReference>
<feature type="domain" description="Arf-GAP" evidence="1">
    <location>
        <begin position="13"/>
        <end position="45"/>
    </location>
</feature>
<sequence length="65" mass="7785">MATSKKIEEKYQKMLKEIQKRPENRHCFDCSGRGNQYVVLNYGVFEIKALETIKFSRNIFLCVFY</sequence>
<evidence type="ECO:0000313" key="3">
    <source>
        <dbReference type="Proteomes" id="UP000013827"/>
    </source>
</evidence>
<dbReference type="InterPro" id="IPR038508">
    <property type="entry name" value="ArfGAP_dom_sf"/>
</dbReference>
<dbReference type="AlphaFoldDB" id="A0A0D3KVY9"/>
<keyword evidence="3" id="KW-1185">Reference proteome</keyword>
<dbReference type="InterPro" id="IPR001164">
    <property type="entry name" value="ArfGAP_dom"/>
</dbReference>